<name>A0A7W4YVS6_9HYPH</name>
<dbReference type="EMBL" id="JACHWB010000001">
    <property type="protein sequence ID" value="MBB3017509.1"/>
    <property type="molecule type" value="Genomic_DNA"/>
</dbReference>
<protein>
    <submittedName>
        <fullName evidence="2">Uncharacterized protein</fullName>
    </submittedName>
</protein>
<sequence length="44" mass="4924">MTGLEPGLKTLRRERDRIRPGDTDRVEAERLGALDEGALESFPV</sequence>
<accession>A0A7W4YVS6</accession>
<proteinExistence type="predicted"/>
<feature type="region of interest" description="Disordered" evidence="1">
    <location>
        <begin position="1"/>
        <end position="44"/>
    </location>
</feature>
<feature type="compositionally biased region" description="Basic and acidic residues" evidence="1">
    <location>
        <begin position="11"/>
        <end position="33"/>
    </location>
</feature>
<comment type="caution">
    <text evidence="2">The sequence shown here is derived from an EMBL/GenBank/DDBJ whole genome shotgun (WGS) entry which is preliminary data.</text>
</comment>
<evidence type="ECO:0000313" key="3">
    <source>
        <dbReference type="Proteomes" id="UP000532010"/>
    </source>
</evidence>
<dbReference type="RefSeq" id="WP_343058751.1">
    <property type="nucleotide sequence ID" value="NZ_JACHWB010000001.1"/>
</dbReference>
<reference evidence="2 3" key="1">
    <citation type="submission" date="2020-08" db="EMBL/GenBank/DDBJ databases">
        <title>The Agave Microbiome: Exploring the role of microbial communities in plant adaptations to desert environments.</title>
        <authorList>
            <person name="Partida-Martinez L.P."/>
        </authorList>
    </citation>
    <scope>NUCLEOTIDE SEQUENCE [LARGE SCALE GENOMIC DNA]</scope>
    <source>
        <strain evidence="2 3">AT3.9</strain>
    </source>
</reference>
<evidence type="ECO:0000256" key="1">
    <source>
        <dbReference type="SAM" id="MobiDB-lite"/>
    </source>
</evidence>
<dbReference type="AlphaFoldDB" id="A0A7W4YVS6"/>
<keyword evidence="3" id="KW-1185">Reference proteome</keyword>
<gene>
    <name evidence="2" type="ORF">FHR70_000549</name>
</gene>
<organism evidence="2 3">
    <name type="scientific">Microvirga lupini</name>
    <dbReference type="NCBI Taxonomy" id="420324"/>
    <lineage>
        <taxon>Bacteria</taxon>
        <taxon>Pseudomonadati</taxon>
        <taxon>Pseudomonadota</taxon>
        <taxon>Alphaproteobacteria</taxon>
        <taxon>Hyphomicrobiales</taxon>
        <taxon>Methylobacteriaceae</taxon>
        <taxon>Microvirga</taxon>
    </lineage>
</organism>
<evidence type="ECO:0000313" key="2">
    <source>
        <dbReference type="EMBL" id="MBB3017509.1"/>
    </source>
</evidence>
<dbReference type="Proteomes" id="UP000532010">
    <property type="component" value="Unassembled WGS sequence"/>
</dbReference>